<dbReference type="Proteomes" id="UP001177744">
    <property type="component" value="Unassembled WGS sequence"/>
</dbReference>
<evidence type="ECO:0000313" key="2">
    <source>
        <dbReference type="EMBL" id="KAK1340789.1"/>
    </source>
</evidence>
<evidence type="ECO:0000313" key="3">
    <source>
        <dbReference type="Proteomes" id="UP001177744"/>
    </source>
</evidence>
<feature type="region of interest" description="Disordered" evidence="1">
    <location>
        <begin position="83"/>
        <end position="127"/>
    </location>
</feature>
<reference evidence="2" key="1">
    <citation type="submission" date="2023-06" db="EMBL/GenBank/DDBJ databases">
        <title>Reference genome for the Northern bat (Eptesicus nilssonii), a most northern bat species.</title>
        <authorList>
            <person name="Laine V.N."/>
            <person name="Pulliainen A.T."/>
            <person name="Lilley T.M."/>
        </authorList>
    </citation>
    <scope>NUCLEOTIDE SEQUENCE</scope>
    <source>
        <strain evidence="2">BLF_Eptnil</strain>
        <tissue evidence="2">Kidney</tissue>
    </source>
</reference>
<comment type="caution">
    <text evidence="2">The sequence shown here is derived from an EMBL/GenBank/DDBJ whole genome shotgun (WGS) entry which is preliminary data.</text>
</comment>
<accession>A0AA40I0M0</accession>
<keyword evidence="3" id="KW-1185">Reference proteome</keyword>
<organism evidence="2 3">
    <name type="scientific">Cnephaeus nilssonii</name>
    <name type="common">Northern bat</name>
    <name type="synonym">Eptesicus nilssonii</name>
    <dbReference type="NCBI Taxonomy" id="3371016"/>
    <lineage>
        <taxon>Eukaryota</taxon>
        <taxon>Metazoa</taxon>
        <taxon>Chordata</taxon>
        <taxon>Craniata</taxon>
        <taxon>Vertebrata</taxon>
        <taxon>Euteleostomi</taxon>
        <taxon>Mammalia</taxon>
        <taxon>Eutheria</taxon>
        <taxon>Laurasiatheria</taxon>
        <taxon>Chiroptera</taxon>
        <taxon>Yangochiroptera</taxon>
        <taxon>Vespertilionidae</taxon>
        <taxon>Cnephaeus</taxon>
    </lineage>
</organism>
<dbReference type="AlphaFoldDB" id="A0AA40I0M0"/>
<protein>
    <submittedName>
        <fullName evidence="2">Uncharacterized protein</fullName>
    </submittedName>
</protein>
<gene>
    <name evidence="2" type="ORF">QTO34_017183</name>
</gene>
<proteinExistence type="predicted"/>
<evidence type="ECO:0000256" key="1">
    <source>
        <dbReference type="SAM" id="MobiDB-lite"/>
    </source>
</evidence>
<sequence length="147" mass="16877">MSARIDPVHPNTKSSDVAEEILGKATEALKKLRVQEYEQLAAKDYIPGTKRKRMLRTIKMAEEVPVLLRRRLVGKWVYVHHSSDEQENSKKLNSFMEEPECSCQKQHAERRDAQQGLGKQPNYSANQVARNAALEEVRKTFPLSKEC</sequence>
<name>A0AA40I0M0_CNENI</name>
<dbReference type="EMBL" id="JAULJE010000007">
    <property type="protein sequence ID" value="KAK1340789.1"/>
    <property type="molecule type" value="Genomic_DNA"/>
</dbReference>